<evidence type="ECO:0000256" key="5">
    <source>
        <dbReference type="ARBA" id="ARBA00022692"/>
    </source>
</evidence>
<evidence type="ECO:0000256" key="9">
    <source>
        <dbReference type="RuleBase" id="RU363064"/>
    </source>
</evidence>
<dbReference type="InterPro" id="IPR001463">
    <property type="entry name" value="Na/Ala_symport"/>
</dbReference>
<feature type="transmembrane region" description="Helical" evidence="9">
    <location>
        <begin position="92"/>
        <end position="111"/>
    </location>
</feature>
<dbReference type="GO" id="GO:0005886">
    <property type="term" value="C:plasma membrane"/>
    <property type="evidence" value="ECO:0007669"/>
    <property type="project" value="UniProtKB-SubCell"/>
</dbReference>
<dbReference type="PROSITE" id="PS00873">
    <property type="entry name" value="NA_ALANINE_SYMP"/>
    <property type="match status" value="1"/>
</dbReference>
<evidence type="ECO:0000256" key="2">
    <source>
        <dbReference type="ARBA" id="ARBA00009261"/>
    </source>
</evidence>
<feature type="region of interest" description="Disordered" evidence="10">
    <location>
        <begin position="500"/>
        <end position="525"/>
    </location>
</feature>
<name>D7WEZ9_9CORY</name>
<feature type="transmembrane region" description="Helical" evidence="9">
    <location>
        <begin position="203"/>
        <end position="222"/>
    </location>
</feature>
<comment type="caution">
    <text evidence="11">The sequence shown here is derived from an EMBL/GenBank/DDBJ whole genome shotgun (WGS) entry which is preliminary data.</text>
</comment>
<comment type="similarity">
    <text evidence="2 9">Belongs to the alanine or glycine:cation symporter (AGCS) (TC 2.A.25) family.</text>
</comment>
<evidence type="ECO:0000256" key="8">
    <source>
        <dbReference type="ARBA" id="ARBA00023136"/>
    </source>
</evidence>
<dbReference type="PANTHER" id="PTHR30330:SF1">
    <property type="entry name" value="AMINO-ACID CARRIER PROTEIN ALST"/>
    <property type="match status" value="1"/>
</dbReference>
<proteinExistence type="inferred from homology"/>
<feature type="transmembrane region" description="Helical" evidence="9">
    <location>
        <begin position="437"/>
        <end position="460"/>
    </location>
</feature>
<protein>
    <submittedName>
        <fullName evidence="11">Amino acid carrier protein</fullName>
    </submittedName>
</protein>
<keyword evidence="8 9" id="KW-0472">Membrane</keyword>
<dbReference type="eggNOG" id="COG1115">
    <property type="taxonomic scope" value="Bacteria"/>
</dbReference>
<feature type="transmembrane region" description="Helical" evidence="9">
    <location>
        <begin position="409"/>
        <end position="431"/>
    </location>
</feature>
<feature type="transmembrane region" description="Helical" evidence="9">
    <location>
        <begin position="161"/>
        <end position="183"/>
    </location>
</feature>
<feature type="compositionally biased region" description="Basic and acidic residues" evidence="10">
    <location>
        <begin position="500"/>
        <end position="514"/>
    </location>
</feature>
<dbReference type="EMBL" id="ACLJ02000003">
    <property type="protein sequence ID" value="EFK53680.1"/>
    <property type="molecule type" value="Genomic_DNA"/>
</dbReference>
<feature type="transmembrane region" description="Helical" evidence="9">
    <location>
        <begin position="367"/>
        <end position="388"/>
    </location>
</feature>
<keyword evidence="6 9" id="KW-0769">Symport</keyword>
<dbReference type="GO" id="GO:0005283">
    <property type="term" value="F:amino acid:sodium symporter activity"/>
    <property type="evidence" value="ECO:0007669"/>
    <property type="project" value="InterPro"/>
</dbReference>
<feature type="transmembrane region" description="Helical" evidence="9">
    <location>
        <begin position="234"/>
        <end position="255"/>
    </location>
</feature>
<reference evidence="11" key="1">
    <citation type="submission" date="2010-06" db="EMBL/GenBank/DDBJ databases">
        <authorList>
            <person name="Muzny D."/>
            <person name="Qin X."/>
            <person name="Buhay C."/>
            <person name="Dugan-Rocha S."/>
            <person name="Ding Y."/>
            <person name="Chen G."/>
            <person name="Hawes A."/>
            <person name="Holder M."/>
            <person name="Jhangiani S."/>
            <person name="Johnson A."/>
            <person name="Khan Z."/>
            <person name="Li Z."/>
            <person name="Liu W."/>
            <person name="Liu X."/>
            <person name="Perez L."/>
            <person name="Shen H."/>
            <person name="Wang Q."/>
            <person name="Watt J."/>
            <person name="Xi L."/>
            <person name="Xin Y."/>
            <person name="Zhou J."/>
            <person name="Deng J."/>
            <person name="Jiang H."/>
            <person name="Liu Y."/>
            <person name="Qu J."/>
            <person name="Song X.-Z."/>
            <person name="Zhang L."/>
            <person name="Villasana D."/>
            <person name="Johnson A."/>
            <person name="Liu J."/>
            <person name="Liyanage D."/>
            <person name="Lorensuhewa L."/>
            <person name="Robinson T."/>
            <person name="Song A."/>
            <person name="Song B.-B."/>
            <person name="Dinh H."/>
            <person name="Thornton R."/>
            <person name="Coyle M."/>
            <person name="Francisco L."/>
            <person name="Jackson L."/>
            <person name="Javaid M."/>
            <person name="Korchina V."/>
            <person name="Kovar C."/>
            <person name="Mata R."/>
            <person name="Mathew T."/>
            <person name="Ngo R."/>
            <person name="Nguyen L."/>
            <person name="Nguyen N."/>
            <person name="Okwuonu G."/>
            <person name="Ongeri F."/>
            <person name="Pham C."/>
            <person name="Simmons D."/>
            <person name="Wilczek-Boney K."/>
            <person name="Hale W."/>
            <person name="Jakkamsetti A."/>
            <person name="Pham P."/>
            <person name="Ruth R."/>
            <person name="San Lucas F."/>
            <person name="Warren J."/>
            <person name="Zhang J."/>
            <person name="Zhao Z."/>
            <person name="Zhou C."/>
            <person name="Zhu D."/>
            <person name="Lee S."/>
            <person name="Bess C."/>
            <person name="Blankenburg K."/>
            <person name="Forbes L."/>
            <person name="Fu Q."/>
            <person name="Gubbala S."/>
            <person name="Hirani K."/>
            <person name="Jayaseelan J.C."/>
            <person name="Lara F."/>
            <person name="Munidasa M."/>
            <person name="Palculict T."/>
            <person name="Patil S."/>
            <person name="Pu L.-L."/>
            <person name="Saada N."/>
            <person name="Tang L."/>
            <person name="Weissenberger G."/>
            <person name="Zhu Y."/>
            <person name="Hemphill L."/>
            <person name="Shang Y."/>
            <person name="Youmans B."/>
            <person name="Ayvaz T."/>
            <person name="Ross M."/>
            <person name="Santibanez J."/>
            <person name="Aqrawi P."/>
            <person name="Gross S."/>
            <person name="Joshi V."/>
            <person name="Fowler G."/>
            <person name="Nazareth L."/>
            <person name="Reid J."/>
            <person name="Worley K."/>
            <person name="Petrosino J."/>
            <person name="Highlander S."/>
            <person name="Gibbs R."/>
        </authorList>
    </citation>
    <scope>NUCLEOTIDE SEQUENCE [LARGE SCALE GENOMIC DNA]</scope>
    <source>
        <strain evidence="11">ATCC 33030</strain>
    </source>
</reference>
<evidence type="ECO:0000256" key="1">
    <source>
        <dbReference type="ARBA" id="ARBA00004651"/>
    </source>
</evidence>
<keyword evidence="5 9" id="KW-0812">Transmembrane</keyword>
<dbReference type="PANTHER" id="PTHR30330">
    <property type="entry name" value="AGSS FAMILY TRANSPORTER, SODIUM-ALANINE"/>
    <property type="match status" value="1"/>
</dbReference>
<feature type="transmembrane region" description="Helical" evidence="9">
    <location>
        <begin position="325"/>
        <end position="347"/>
    </location>
</feature>
<comment type="subcellular location">
    <subcellularLocation>
        <location evidence="1 9">Cell membrane</location>
        <topology evidence="1 9">Multi-pass membrane protein</topology>
    </subcellularLocation>
</comment>
<feature type="transmembrane region" description="Helical" evidence="9">
    <location>
        <begin position="25"/>
        <end position="44"/>
    </location>
</feature>
<dbReference type="FunFam" id="1.20.1740.10:FF:000004">
    <property type="entry name" value="Sodium:alanine symporter family protein"/>
    <property type="match status" value="1"/>
</dbReference>
<keyword evidence="12" id="KW-1185">Reference proteome</keyword>
<dbReference type="STRING" id="585529.HMPREF0291_11337"/>
<dbReference type="HOGENOM" id="CLU_024867_0_1_11"/>
<evidence type="ECO:0000313" key="11">
    <source>
        <dbReference type="EMBL" id="EFK53680.1"/>
    </source>
</evidence>
<evidence type="ECO:0000256" key="3">
    <source>
        <dbReference type="ARBA" id="ARBA00022448"/>
    </source>
</evidence>
<organism evidence="11 12">
    <name type="scientific">Corynebacterium genitalium ATCC 33030</name>
    <dbReference type="NCBI Taxonomy" id="585529"/>
    <lineage>
        <taxon>Bacteria</taxon>
        <taxon>Bacillati</taxon>
        <taxon>Actinomycetota</taxon>
        <taxon>Actinomycetes</taxon>
        <taxon>Mycobacteriales</taxon>
        <taxon>Corynebacteriaceae</taxon>
        <taxon>Corynebacterium</taxon>
    </lineage>
</organism>
<evidence type="ECO:0000313" key="12">
    <source>
        <dbReference type="Proteomes" id="UP000004208"/>
    </source>
</evidence>
<keyword evidence="4 9" id="KW-1003">Cell membrane</keyword>
<keyword evidence="3 9" id="KW-0813">Transport</keyword>
<dbReference type="Proteomes" id="UP000004208">
    <property type="component" value="Unassembled WGS sequence"/>
</dbReference>
<dbReference type="NCBIfam" id="TIGR00835">
    <property type="entry name" value="agcS"/>
    <property type="match status" value="1"/>
</dbReference>
<evidence type="ECO:0000256" key="7">
    <source>
        <dbReference type="ARBA" id="ARBA00022989"/>
    </source>
</evidence>
<dbReference type="Pfam" id="PF01235">
    <property type="entry name" value="Na_Ala_symp"/>
    <property type="match status" value="1"/>
</dbReference>
<sequence length="525" mass="55593">MGRVADKLPGMETALNVVDGTINDILWTYIVPLFLVLGGLYFGLRTIFVQIRSLPDMFKAITESPKGKDREGRDLDEEYGGLSAFKSFTISAASRVGTGNVAGVALAISVGGPGAVFWMWMLALLGGATAFVESTLAQLWKTKDEDGNYHGGPAYYMTRGLGWAPLATIFSVFLALTYGFVYNAIQTNSIVEAVGGSLGTDSLVMKGAVAAIIAALTAVVIFGGVTRIANWTQVIVPFMAGAYIIIGVTVVVLNIGEVPGMVSLIVGHALGFQQVAGATVGLALMQGMRRGLFSNEAGMGSAPNAAATATVSHPVKQGLVQTLGVYFDTLIVCSITAFVVLLGPAVSYGKDDIQGAALTQSALADSVGAWGAHAITFILFFLAFSSVLGNYYLAQANVEYLTENKTVMLVFRLVVIGFVIFGAFGSVPLVWALGDTMAGLLAVFNIAAIVPLGGVAIKLLKNFNEQRQQGMDPVFHRDMLPEVKNVEFWDGSDPVTRRSIEDRVTARDARRSGESNDEGGLTEAR</sequence>
<dbReference type="AlphaFoldDB" id="D7WEZ9"/>
<dbReference type="Gene3D" id="1.20.1740.10">
    <property type="entry name" value="Amino acid/polyamine transporter I"/>
    <property type="match status" value="1"/>
</dbReference>
<evidence type="ECO:0000256" key="10">
    <source>
        <dbReference type="SAM" id="MobiDB-lite"/>
    </source>
</evidence>
<accession>D7WEZ9</accession>
<keyword evidence="7 9" id="KW-1133">Transmembrane helix</keyword>
<evidence type="ECO:0000256" key="4">
    <source>
        <dbReference type="ARBA" id="ARBA00022475"/>
    </source>
</evidence>
<gene>
    <name evidence="11" type="primary">agcS</name>
    <name evidence="11" type="ORF">HMPREF0291_11337</name>
</gene>
<evidence type="ECO:0000256" key="6">
    <source>
        <dbReference type="ARBA" id="ARBA00022847"/>
    </source>
</evidence>
<dbReference type="PRINTS" id="PR00175">
    <property type="entry name" value="NAALASMPORT"/>
</dbReference>